<evidence type="ECO:0000313" key="2">
    <source>
        <dbReference type="EMBL" id="HJD41693.1"/>
    </source>
</evidence>
<name>A0A9D2RER6_9FIRM</name>
<evidence type="ECO:0000256" key="1">
    <source>
        <dbReference type="SAM" id="Phobius"/>
    </source>
</evidence>
<protein>
    <submittedName>
        <fullName evidence="2">Uncharacterized protein</fullName>
    </submittedName>
</protein>
<keyword evidence="1" id="KW-0812">Transmembrane</keyword>
<feature type="transmembrane region" description="Helical" evidence="1">
    <location>
        <begin position="150"/>
        <end position="177"/>
    </location>
</feature>
<reference evidence="2" key="2">
    <citation type="submission" date="2021-04" db="EMBL/GenBank/DDBJ databases">
        <authorList>
            <person name="Gilroy R."/>
        </authorList>
    </citation>
    <scope>NUCLEOTIDE SEQUENCE</scope>
    <source>
        <strain evidence="2">ChiBcec15-3976</strain>
    </source>
</reference>
<dbReference type="Proteomes" id="UP000823909">
    <property type="component" value="Unassembled WGS sequence"/>
</dbReference>
<sequence length="202" mass="23197">MELLRITQIVYWGIQKMPDNNNVQNNNTIETDARQNNNSQNFTNINFKNIKEAMKEGYSYLHPDYRRRKLFHLILVAPLTLAIYYILLYCIVVEPLEPALYAMPLLIAHIIDILLVILLIGLTVVSSYFYPFSLWWYNRSLIGRILNNMFHIGSFWVVILKIIGTLIGGIAIAGALAPITGPLTLRKCKRKNVIIGDAEDFE</sequence>
<comment type="caution">
    <text evidence="2">The sequence shown here is derived from an EMBL/GenBank/DDBJ whole genome shotgun (WGS) entry which is preliminary data.</text>
</comment>
<dbReference type="EMBL" id="DWUU01000012">
    <property type="protein sequence ID" value="HJD41693.1"/>
    <property type="molecule type" value="Genomic_DNA"/>
</dbReference>
<accession>A0A9D2RER6</accession>
<dbReference type="AlphaFoldDB" id="A0A9D2RER6"/>
<keyword evidence="1" id="KW-0472">Membrane</keyword>
<reference evidence="2" key="1">
    <citation type="journal article" date="2021" name="PeerJ">
        <title>Extensive microbial diversity within the chicken gut microbiome revealed by metagenomics and culture.</title>
        <authorList>
            <person name="Gilroy R."/>
            <person name="Ravi A."/>
            <person name="Getino M."/>
            <person name="Pursley I."/>
            <person name="Horton D.L."/>
            <person name="Alikhan N.F."/>
            <person name="Baker D."/>
            <person name="Gharbi K."/>
            <person name="Hall N."/>
            <person name="Watson M."/>
            <person name="Adriaenssens E.M."/>
            <person name="Foster-Nyarko E."/>
            <person name="Jarju S."/>
            <person name="Secka A."/>
            <person name="Antonio M."/>
            <person name="Oren A."/>
            <person name="Chaudhuri R.R."/>
            <person name="La Ragione R."/>
            <person name="Hildebrand F."/>
            <person name="Pallen M.J."/>
        </authorList>
    </citation>
    <scope>NUCLEOTIDE SEQUENCE</scope>
    <source>
        <strain evidence="2">ChiBcec15-3976</strain>
    </source>
</reference>
<gene>
    <name evidence="2" type="ORF">H9910_01595</name>
</gene>
<feature type="transmembrane region" description="Helical" evidence="1">
    <location>
        <begin position="70"/>
        <end position="93"/>
    </location>
</feature>
<feature type="transmembrane region" description="Helical" evidence="1">
    <location>
        <begin position="105"/>
        <end position="130"/>
    </location>
</feature>
<keyword evidence="1" id="KW-1133">Transmembrane helix</keyword>
<evidence type="ECO:0000313" key="3">
    <source>
        <dbReference type="Proteomes" id="UP000823909"/>
    </source>
</evidence>
<proteinExistence type="predicted"/>
<organism evidence="2 3">
    <name type="scientific">Candidatus Mediterraneibacter quadrami</name>
    <dbReference type="NCBI Taxonomy" id="2838684"/>
    <lineage>
        <taxon>Bacteria</taxon>
        <taxon>Bacillati</taxon>
        <taxon>Bacillota</taxon>
        <taxon>Clostridia</taxon>
        <taxon>Lachnospirales</taxon>
        <taxon>Lachnospiraceae</taxon>
        <taxon>Mediterraneibacter</taxon>
    </lineage>
</organism>